<dbReference type="InterPro" id="IPR007712">
    <property type="entry name" value="RelE/ParE_toxin"/>
</dbReference>
<dbReference type="PANTHER" id="PTHR33755">
    <property type="entry name" value="TOXIN PARE1-RELATED"/>
    <property type="match status" value="1"/>
</dbReference>
<dbReference type="InterPro" id="IPR051803">
    <property type="entry name" value="TA_system_RelE-like_toxin"/>
</dbReference>
<reference evidence="4 5" key="1">
    <citation type="submission" date="2016-11" db="EMBL/GenBank/DDBJ databases">
        <authorList>
            <person name="Varghese N."/>
            <person name="Submissions S."/>
        </authorList>
    </citation>
    <scope>NUCLEOTIDE SEQUENCE [LARGE SCALE GENOMIC DNA]</scope>
    <source>
        <strain evidence="4 5">DSM 21988</strain>
    </source>
</reference>
<sequence length="96" mass="10922">MSNYGLTKRARDDLFDIFLFGYGKFGERQAEAYAADLEHVFQLLAENPRLGRNADVIAAGVRRYEHQSHILLYQEMPSGVLILAVVHKSSVRRLSL</sequence>
<dbReference type="Proteomes" id="UP000184290">
    <property type="component" value="Unassembled WGS sequence"/>
</dbReference>
<evidence type="ECO:0000256" key="1">
    <source>
        <dbReference type="ARBA" id="ARBA00006226"/>
    </source>
</evidence>
<keyword evidence="5" id="KW-1185">Reference proteome</keyword>
<gene>
    <name evidence="4" type="ORF">SAMN02745911_1431</name>
</gene>
<name>A0ABY1IDM6_9HYPH</name>
<accession>A0ABY1IDM6</accession>
<keyword evidence="2" id="KW-1277">Toxin-antitoxin system</keyword>
<protein>
    <recommendedName>
        <fullName evidence="3">Toxin</fullName>
    </recommendedName>
</protein>
<evidence type="ECO:0000256" key="2">
    <source>
        <dbReference type="ARBA" id="ARBA00022649"/>
    </source>
</evidence>
<dbReference type="PANTHER" id="PTHR33755:SF9">
    <property type="entry name" value="TOXIN PARE1"/>
    <property type="match status" value="1"/>
</dbReference>
<dbReference type="InterPro" id="IPR035093">
    <property type="entry name" value="RelE/ParE_toxin_dom_sf"/>
</dbReference>
<evidence type="ECO:0000313" key="4">
    <source>
        <dbReference type="EMBL" id="SHJ02353.1"/>
    </source>
</evidence>
<dbReference type="PIRSF" id="PIRSF029218">
    <property type="entry name" value="ParE"/>
    <property type="match status" value="1"/>
</dbReference>
<evidence type="ECO:0000313" key="5">
    <source>
        <dbReference type="Proteomes" id="UP000184290"/>
    </source>
</evidence>
<comment type="caution">
    <text evidence="4">The sequence shown here is derived from an EMBL/GenBank/DDBJ whole genome shotgun (WGS) entry which is preliminary data.</text>
</comment>
<comment type="similarity">
    <text evidence="1 3">Belongs to the RelE toxin family.</text>
</comment>
<organism evidence="4 5">
    <name type="scientific">Aureimonas altamirensis DSM 21988</name>
    <dbReference type="NCBI Taxonomy" id="1121026"/>
    <lineage>
        <taxon>Bacteria</taxon>
        <taxon>Pseudomonadati</taxon>
        <taxon>Pseudomonadota</taxon>
        <taxon>Alphaproteobacteria</taxon>
        <taxon>Hyphomicrobiales</taxon>
        <taxon>Aurantimonadaceae</taxon>
        <taxon>Aureimonas</taxon>
    </lineage>
</organism>
<dbReference type="InterPro" id="IPR028344">
    <property type="entry name" value="ParE1/4"/>
</dbReference>
<proteinExistence type="inferred from homology"/>
<dbReference type="RefSeq" id="WP_060605559.1">
    <property type="nucleotide sequence ID" value="NZ_FQZC01000002.1"/>
</dbReference>
<dbReference type="Pfam" id="PF05016">
    <property type="entry name" value="ParE_toxin"/>
    <property type="match status" value="1"/>
</dbReference>
<dbReference type="EMBL" id="FQZC01000002">
    <property type="protein sequence ID" value="SHJ02353.1"/>
    <property type="molecule type" value="Genomic_DNA"/>
</dbReference>
<dbReference type="Gene3D" id="3.30.2310.20">
    <property type="entry name" value="RelE-like"/>
    <property type="match status" value="1"/>
</dbReference>
<evidence type="ECO:0000256" key="3">
    <source>
        <dbReference type="PIRNR" id="PIRNR029218"/>
    </source>
</evidence>